<evidence type="ECO:0000313" key="8">
    <source>
        <dbReference type="Proteomes" id="UP000002026"/>
    </source>
</evidence>
<feature type="transmembrane region" description="Helical" evidence="4">
    <location>
        <begin position="6"/>
        <end position="29"/>
    </location>
</feature>
<feature type="transmembrane region" description="Helical" evidence="4">
    <location>
        <begin position="41"/>
        <end position="65"/>
    </location>
</feature>
<evidence type="ECO:0000256" key="2">
    <source>
        <dbReference type="ARBA" id="ARBA00022748"/>
    </source>
</evidence>
<dbReference type="HOGENOM" id="CLU_015041_3_0_11"/>
<feature type="transmembrane region" description="Helical" evidence="4">
    <location>
        <begin position="679"/>
        <end position="703"/>
    </location>
</feature>
<evidence type="ECO:0000256" key="1">
    <source>
        <dbReference type="ARBA" id="ARBA00009186"/>
    </source>
</evidence>
<dbReference type="EMBL" id="CP001684">
    <property type="protein sequence ID" value="ACV21821.1"/>
    <property type="molecule type" value="Genomic_DNA"/>
</dbReference>
<feature type="transmembrane region" description="Helical" evidence="4">
    <location>
        <begin position="294"/>
        <end position="317"/>
    </location>
</feature>
<evidence type="ECO:0000256" key="4">
    <source>
        <dbReference type="SAM" id="Phobius"/>
    </source>
</evidence>
<accession>C7N4I6</accession>
<dbReference type="PANTHER" id="PTHR43653">
    <property type="entry name" value="CYTOCHROME C ASSEMBLY PROTEIN-RELATED"/>
    <property type="match status" value="1"/>
</dbReference>
<name>C7N4I6_SLAHD</name>
<keyword evidence="8" id="KW-1185">Reference proteome</keyword>
<reference evidence="7 8" key="1">
    <citation type="journal article" date="2009" name="Stand. Genomic Sci.">
        <title>Complete genome sequence of Slackia heliotrinireducens type strain (RHS 1).</title>
        <authorList>
            <person name="Pukall R."/>
            <person name="Lapidus A."/>
            <person name="Nolan M."/>
            <person name="Copeland A."/>
            <person name="Glavina Del Rio T."/>
            <person name="Lucas S."/>
            <person name="Chen F."/>
            <person name="Tice H."/>
            <person name="Cheng J.F."/>
            <person name="Chertkov O."/>
            <person name="Bruce D."/>
            <person name="Goodwin L."/>
            <person name="Kuske C."/>
            <person name="Brettin T."/>
            <person name="Detter J.C."/>
            <person name="Han C."/>
            <person name="Pitluck S."/>
            <person name="Pati A."/>
            <person name="Mavrommatis K."/>
            <person name="Ivanova N."/>
            <person name="Ovchinnikova G."/>
            <person name="Chen A."/>
            <person name="Palaniappan K."/>
            <person name="Schneider S."/>
            <person name="Rohde M."/>
            <person name="Chain P."/>
            <person name="D'haeseleer P."/>
            <person name="Goker M."/>
            <person name="Bristow J."/>
            <person name="Eisen J.A."/>
            <person name="Markowitz V."/>
            <person name="Kyrpides N.C."/>
            <person name="Klenk H.P."/>
            <person name="Hugenholtz P."/>
        </authorList>
    </citation>
    <scope>NUCLEOTIDE SEQUENCE [LARGE SCALE GENOMIC DNA]</scope>
    <source>
        <strain evidence="8">ATCC 29202 / DSM 20476 / NCTC 11029 / RHS 1</strain>
    </source>
</reference>
<keyword evidence="2" id="KW-0201">Cytochrome c-type biogenesis</keyword>
<dbReference type="Pfam" id="PF16327">
    <property type="entry name" value="CcmF_C"/>
    <property type="match status" value="1"/>
</dbReference>
<keyword evidence="4" id="KW-0812">Transmembrane</keyword>
<feature type="compositionally biased region" description="Basic and acidic residues" evidence="3">
    <location>
        <begin position="712"/>
        <end position="727"/>
    </location>
</feature>
<feature type="domain" description="Cytochrome c-type biogenesis protein CcmF C-terminal" evidence="6">
    <location>
        <begin position="364"/>
        <end position="698"/>
    </location>
</feature>
<organism evidence="7 8">
    <name type="scientific">Slackia heliotrinireducens (strain ATCC 29202 / DSM 20476 / NCTC 11029 / RHS 1)</name>
    <name type="common">Peptococcus heliotrinreducens</name>
    <dbReference type="NCBI Taxonomy" id="471855"/>
    <lineage>
        <taxon>Bacteria</taxon>
        <taxon>Bacillati</taxon>
        <taxon>Actinomycetota</taxon>
        <taxon>Coriobacteriia</taxon>
        <taxon>Eggerthellales</taxon>
        <taxon>Eggerthellaceae</taxon>
        <taxon>Slackia</taxon>
    </lineage>
</organism>
<dbReference type="GO" id="GO:0015232">
    <property type="term" value="F:heme transmembrane transporter activity"/>
    <property type="evidence" value="ECO:0007669"/>
    <property type="project" value="InterPro"/>
</dbReference>
<feature type="transmembrane region" description="Helical" evidence="4">
    <location>
        <begin position="197"/>
        <end position="215"/>
    </location>
</feature>
<evidence type="ECO:0000259" key="6">
    <source>
        <dbReference type="Pfam" id="PF16327"/>
    </source>
</evidence>
<dbReference type="eggNOG" id="COG1138">
    <property type="taxonomic scope" value="Bacteria"/>
</dbReference>
<keyword evidence="4" id="KW-1133">Transmembrane helix</keyword>
<dbReference type="InterPro" id="IPR032523">
    <property type="entry name" value="CcmF_C"/>
</dbReference>
<dbReference type="GO" id="GO:0016020">
    <property type="term" value="C:membrane"/>
    <property type="evidence" value="ECO:0007669"/>
    <property type="project" value="InterPro"/>
</dbReference>
<feature type="transmembrane region" description="Helical" evidence="4">
    <location>
        <begin position="235"/>
        <end position="261"/>
    </location>
</feature>
<feature type="transmembrane region" description="Helical" evidence="4">
    <location>
        <begin position="372"/>
        <end position="394"/>
    </location>
</feature>
<feature type="domain" description="Cytochrome c assembly protein" evidence="5">
    <location>
        <begin position="98"/>
        <end position="315"/>
    </location>
</feature>
<dbReference type="STRING" id="471855.Shel_07650"/>
<sequence length="727" mass="79341">MATYGYVGLLIAFMAAAVSVASLLIGRIALKLRKNDLSETLYWAGGVATVLTCVALTFCCALLVFCFLTENYTIEYVLMEHSDATGPLGVLFDVSGLWAGREGSLLFWAWLISVYNTIIAVRTLRKSDSMDSMAIMVSQVIALIFIATGLFSESGAVFEATGSPYMENGKLTMMASVVGMSPLLEHWAQAVHPPTLFIGYAGLTIPFAYAMAAIIENDASEKWVNRASGYTMFSWLFLGIGIGLGAIWAYVVLGWGGYWGWDPVENASLFSWMIALALVHCFTVYRQRGGFKRWAIMCATLAFAFVIVGTFITRSGIVQSVHAFAEDPVSLAMFGTLIVASVAVGVIGVVLRWKTFESNDDIESMMSKNAAYYFNNVIMVIFTFVLCYLTVSSALPEFLPFGGQSLGPGTYNAIARPLGIVYCLIIAVCPLLAWGFTDREKFVKQIKVPAILAVVLFVALAVYWALVLLPSYNQIIDAGGTAADSLMSEGPSWYYNGLALVGFAVASLLFFTTLMMIVRNAQQHAKATGKNAVAAFFHLFKVNPSRYGGFMAHFAMSIILIGLIGSSMYITEVSRYVPWDETTNVADPIDVEGYELNLTDSQVYTKDNDSTYVYEVTFDVTEDGKAIGSVTPSVSLDAYTQQTKLNASIVHKPYEDLFVVYRGVSDEGDLAVDVRINRLIVFVWVGFGLLMLGTFISTLGYLVKRKKGTAADPEKAEADADEKPAEA</sequence>
<keyword evidence="4" id="KW-0472">Membrane</keyword>
<feature type="transmembrane region" description="Helical" evidence="4">
    <location>
        <begin position="267"/>
        <end position="285"/>
    </location>
</feature>
<evidence type="ECO:0000313" key="7">
    <source>
        <dbReference type="EMBL" id="ACV21821.1"/>
    </source>
</evidence>
<evidence type="ECO:0000256" key="3">
    <source>
        <dbReference type="SAM" id="MobiDB-lite"/>
    </source>
</evidence>
<dbReference type="Proteomes" id="UP000002026">
    <property type="component" value="Chromosome"/>
</dbReference>
<dbReference type="InterPro" id="IPR002541">
    <property type="entry name" value="Cyt_c_assembly"/>
</dbReference>
<dbReference type="InterPro" id="IPR003567">
    <property type="entry name" value="Cyt_c_biogenesis"/>
</dbReference>
<comment type="similarity">
    <text evidence="1">Belongs to the CcmF/CycK/Ccl1/NrfE/CcsA family.</text>
</comment>
<evidence type="ECO:0000259" key="5">
    <source>
        <dbReference type="Pfam" id="PF01578"/>
    </source>
</evidence>
<feature type="transmembrane region" description="Helical" evidence="4">
    <location>
        <begin position="133"/>
        <end position="151"/>
    </location>
</feature>
<dbReference type="KEGG" id="shi:Shel_07650"/>
<gene>
    <name evidence="7" type="ordered locus">Shel_07650</name>
</gene>
<feature type="transmembrane region" description="Helical" evidence="4">
    <location>
        <begin position="448"/>
        <end position="473"/>
    </location>
</feature>
<feature type="transmembrane region" description="Helical" evidence="4">
    <location>
        <begin position="105"/>
        <end position="121"/>
    </location>
</feature>
<dbReference type="RefSeq" id="WP_012797925.1">
    <property type="nucleotide sequence ID" value="NC_013165.1"/>
</dbReference>
<feature type="transmembrane region" description="Helical" evidence="4">
    <location>
        <begin position="329"/>
        <end position="351"/>
    </location>
</feature>
<feature type="transmembrane region" description="Helical" evidence="4">
    <location>
        <begin position="493"/>
        <end position="518"/>
    </location>
</feature>
<dbReference type="GO" id="GO:0017004">
    <property type="term" value="P:cytochrome complex assembly"/>
    <property type="evidence" value="ECO:0007669"/>
    <property type="project" value="UniProtKB-KW"/>
</dbReference>
<proteinExistence type="inferred from homology"/>
<dbReference type="Pfam" id="PF01578">
    <property type="entry name" value="Cytochrom_C_asm"/>
    <property type="match status" value="1"/>
</dbReference>
<dbReference type="PANTHER" id="PTHR43653:SF1">
    <property type="entry name" value="CYTOCHROME C-TYPE BIOGENESIS PROTEIN CCMF"/>
    <property type="match status" value="1"/>
</dbReference>
<dbReference type="AlphaFoldDB" id="C7N4I6"/>
<dbReference type="PRINTS" id="PR01410">
    <property type="entry name" value="CCBIOGENESIS"/>
</dbReference>
<feature type="transmembrane region" description="Helical" evidence="4">
    <location>
        <begin position="550"/>
        <end position="570"/>
    </location>
</feature>
<feature type="region of interest" description="Disordered" evidence="3">
    <location>
        <begin position="708"/>
        <end position="727"/>
    </location>
</feature>
<feature type="transmembrane region" description="Helical" evidence="4">
    <location>
        <begin position="414"/>
        <end position="436"/>
    </location>
</feature>
<dbReference type="GO" id="GO:0020037">
    <property type="term" value="F:heme binding"/>
    <property type="evidence" value="ECO:0007669"/>
    <property type="project" value="InterPro"/>
</dbReference>
<protein>
    <submittedName>
        <fullName evidence="7">Cytochrome c biogenesis factor</fullName>
    </submittedName>
</protein>